<feature type="transmembrane region" description="Helical" evidence="13">
    <location>
        <begin position="1191"/>
        <end position="1212"/>
    </location>
</feature>
<evidence type="ECO:0000256" key="9">
    <source>
        <dbReference type="ARBA" id="ARBA00022847"/>
    </source>
</evidence>
<evidence type="ECO:0000256" key="12">
    <source>
        <dbReference type="SAM" id="MobiDB-lite"/>
    </source>
</evidence>
<feature type="transmembrane region" description="Helical" evidence="13">
    <location>
        <begin position="1034"/>
        <end position="1056"/>
    </location>
</feature>
<feature type="transmembrane region" description="Helical" evidence="13">
    <location>
        <begin position="1824"/>
        <end position="1843"/>
    </location>
</feature>
<feature type="transmembrane region" description="Helical" evidence="13">
    <location>
        <begin position="521"/>
        <end position="541"/>
    </location>
</feature>
<feature type="domain" description="Major facilitator superfamily (MFS) profile" evidence="14">
    <location>
        <begin position="240"/>
        <end position="673"/>
    </location>
</feature>
<protein>
    <recommendedName>
        <fullName evidence="14">Major facilitator superfamily (MFS) profile domain-containing protein</fullName>
    </recommendedName>
</protein>
<dbReference type="Gramene" id="ONIVA11G20660.1">
    <property type="protein sequence ID" value="ONIVA11G20660.1"/>
    <property type="gene ID" value="ONIVA11G20660"/>
</dbReference>
<feature type="transmembrane region" description="Helical" evidence="13">
    <location>
        <begin position="1062"/>
        <end position="1086"/>
    </location>
</feature>
<feature type="transmembrane region" description="Helical" evidence="13">
    <location>
        <begin position="308"/>
        <end position="329"/>
    </location>
</feature>
<dbReference type="PRINTS" id="PR00171">
    <property type="entry name" value="SUGRTRNSPORT"/>
</dbReference>
<feature type="transmembrane region" description="Helical" evidence="13">
    <location>
        <begin position="966"/>
        <end position="991"/>
    </location>
</feature>
<feature type="domain" description="Major facilitator superfamily (MFS) profile" evidence="14">
    <location>
        <begin position="1695"/>
        <end position="2092"/>
    </location>
</feature>
<dbReference type="PANTHER" id="PTHR23500:SF17">
    <property type="entry name" value="POLYOL TRANSPORTER 2-RELATED"/>
    <property type="match status" value="1"/>
</dbReference>
<dbReference type="FunFam" id="1.20.1250.20:FF:000025">
    <property type="entry name" value="probable polyol transporter 4"/>
    <property type="match status" value="3"/>
</dbReference>
<evidence type="ECO:0000256" key="11">
    <source>
        <dbReference type="ARBA" id="ARBA00023136"/>
    </source>
</evidence>
<feature type="domain" description="Major facilitator superfamily (MFS) profile" evidence="14">
    <location>
        <begin position="1196"/>
        <end position="1625"/>
    </location>
</feature>
<evidence type="ECO:0000256" key="5">
    <source>
        <dbReference type="ARBA" id="ARBA00022448"/>
    </source>
</evidence>
<keyword evidence="9" id="KW-0769">Symport</keyword>
<evidence type="ECO:0000256" key="1">
    <source>
        <dbReference type="ARBA" id="ARBA00004141"/>
    </source>
</evidence>
<feature type="transmembrane region" description="Helical" evidence="13">
    <location>
        <begin position="278"/>
        <end position="301"/>
    </location>
</feature>
<feature type="region of interest" description="Disordered" evidence="12">
    <location>
        <begin position="61"/>
        <end position="98"/>
    </location>
</feature>
<feature type="transmembrane region" description="Helical" evidence="13">
    <location>
        <begin position="761"/>
        <end position="781"/>
    </location>
</feature>
<evidence type="ECO:0000256" key="6">
    <source>
        <dbReference type="ARBA" id="ARBA00022597"/>
    </source>
</evidence>
<keyword evidence="11 13" id="KW-0472">Membrane</keyword>
<feature type="transmembrane region" description="Helical" evidence="13">
    <location>
        <begin position="1706"/>
        <end position="1726"/>
    </location>
</feature>
<comment type="similarity">
    <text evidence="3">Belongs to the RAMP4 family.</text>
</comment>
<dbReference type="InterPro" id="IPR036259">
    <property type="entry name" value="MFS_trans_sf"/>
</dbReference>
<reference evidence="15" key="2">
    <citation type="submission" date="2018-04" db="EMBL/GenBank/DDBJ databases">
        <title>OnivRS2 (Oryza nivara Reference Sequence Version 2).</title>
        <authorList>
            <person name="Zhang J."/>
            <person name="Kudrna D."/>
            <person name="Lee S."/>
            <person name="Talag J."/>
            <person name="Rajasekar S."/>
            <person name="Welchert J."/>
            <person name="Hsing Y.-I."/>
            <person name="Wing R.A."/>
        </authorList>
    </citation>
    <scope>NUCLEOTIDE SEQUENCE [LARGE SCALE GENOMIC DNA]</scope>
    <source>
        <strain evidence="15">SL10</strain>
    </source>
</reference>
<dbReference type="InterPro" id="IPR045262">
    <property type="entry name" value="STP/PLT_plant"/>
</dbReference>
<feature type="transmembrane region" description="Helical" evidence="13">
    <location>
        <begin position="1133"/>
        <end position="1151"/>
    </location>
</feature>
<dbReference type="Proteomes" id="UP000006591">
    <property type="component" value="Chromosome 11"/>
</dbReference>
<dbReference type="HOGENOM" id="CLU_232505_0_0_1"/>
<dbReference type="Pfam" id="PF00083">
    <property type="entry name" value="Sugar_tr"/>
    <property type="match status" value="5"/>
</dbReference>
<evidence type="ECO:0000313" key="15">
    <source>
        <dbReference type="EnsemblPlants" id="ONIVA11G20660.1"/>
    </source>
</evidence>
<dbReference type="eggNOG" id="KOG0254">
    <property type="taxonomic scope" value="Eukaryota"/>
</dbReference>
<feature type="compositionally biased region" description="Polar residues" evidence="12">
    <location>
        <begin position="118"/>
        <end position="128"/>
    </location>
</feature>
<feature type="compositionally biased region" description="Polar residues" evidence="12">
    <location>
        <begin position="78"/>
        <end position="92"/>
    </location>
</feature>
<sequence>MHARVRARGRCHGGAVRALACACTAGRSLDRDRSRRRERARRAAATWIWSAAWRAKVVAVNKSTGASWKRRPRRRKSTPSQNLTAQSNTSSVHHAHESRPICTNLEGIWTDGIIPVQGSGSWTRTTPPSHDHRRRQATRPAEMTTSRRLADRKTAKFQKNITKRGSVPETTVKKGNDYPVGPLVLGFFIFVRISYDRDRSLLIGGGGRRAMASGGDDAAAPLLASKHGGEPRRNTFAFACATLASMTTILMGYNLALMSGAELFIREDLGLADEQVEVLSGSMNVFMLASILAAGTVADAAGRRGTLVLANALLMAGALAMSLGGSYAALMAARFVTSVGVGFAVVVAPVYAVEISPASSRGVLSSLPEIFINAGILLSYVSNYALAGLPLRLGWRVMFAAGVVPPVFLAAGVLAMPESPRWLAMRGRDAEARAVLARTSDTPAKADLRLEEITRAVAAQAGVAGGVWRQLLVRPTPTVRRIMTNVLSLHFFQQASGIDVIVLYSPLVFKQAGMASNTSVLAATVAVGVVKTCSILVATLLSDRVGRRPLLLWSAAGMAVALASLALTLCVGAGAPSPARAAAGVASAAAYVAAFSVGLGPLAPSYGSEIMPLWLRAQGAGVGVAVNRVTCGVLSMTFISVAGGITMAGCFFVYAGAAVAAWVFVYVRLPETRGRSLEDMDVLFTKNQATVTMAHAGDATAPLLSSPAKPGDEPRRNMYAFGCATLASMTTILMGYNLALMSGAQLFVREDVGLSDAQIEVLAGSMNVFMLVSILAAGWAADVLGRRGTLVLANAYLMAGALAMSLGATYAALMAARFVTSVGVGFSLVVAPVYNAEISPASARGVLSSLLDMFVNVGILLSYVSNYALAGLPVHVGWRVMYGIGVLPPVFLAAGVLAMPESPRWLAMRGRHADARAVLVRTSDSVEEAELRLEEIKRAVEAPQESAGVGVWRELLLRPSAMVRRIVTCVVGLHFFQQASGIDAIVLYSPLVFKKAGMASNTSVLGATVAVGVVKTCFILVATLLSDRLGRRPLLLASTGGVAVTLTSLALALRVASPSTASAAACVASVMAFVAAFSVGFGPMTATYTAEIMPLRLRAQGASLGMAVNRLTCGVVSMTFISLAGGITMAGCFFLYAGVAAVACVFVYVRLPETRGRSLEDMDVLFANDAAAPLLTPSGDNDDEPRRRRNMFAFGCARLASMTTILMGYNLALMSGAQLFVREDMGLSDAEIEVLAGSMNVFMLASILAAGWAADTLGRRGTIVLANAFLMAGALAMSLGATYAALMAARFVTSVGVGFARVVAPVYNAEISPASTRGVLTSLLDMFVNVGILLSYVSNYAFAGLPVHLGWRVMFAIGAVPPVFLAAAVLAMPESPRWLAMRGRHADARVVLARTSDSADLRLEEIKHAVAEPHDAGGGVWRELLFRPSAMVRRILATVIGLQFFQQASGIDAIVLYSPLVFKKAGMASNTSVLGATIAIGVVKTCFILVATLLSDRLGRRPLLLASTGGMAVTLTSLALTLRVASPPSTASAAACVASVMAFVAAFSVGLGPTTATYTAEVMPLRLRAQGTGLGVAVNRLACGAVTMTFISLADGITMAGCFFLYAGVAAAACVFVYVWLPETRGRSLENMDMVFSNHGARRRRRRRYAPRIVRRQRRQAPTPPQHVRLRLRHPRLHDHHPHGLQYVHSSMFLAMVRASWQHIHGGSSCCVLADLALMSGAQLFVREDMALRDAEIEVLTGSMNVFMLVSILAAGWAADVLGRRGTLVLANAFLMAGALAMSLGATYAALMAARFVTSVGVGFSLVVAPVYNAEISPASARGVVSTLFEMFVNVGILLGYVSNYALSGLPACTSAGASLLLAAGVLAMPESPRWLAMRGRHADARAVLVRTSDSVEEAELRLEEIKHAAEAPPQEDGGGVWRELLLRPTAMVRQILTCVVGLQFFQQASGVNVVVLYSPVVFKKAGMASNTSVLAAIVAVGVAKTCSILVATLFSDRLGCRPLLLASTGGMAVTLTSLALTLHGASLGIAVNRLTCGVMSMTFISVAGGITMAGFFFLYAGVAAAACVFVHARLPETRGRSLEDMDALFHK</sequence>
<keyword evidence="10 13" id="KW-1133">Transmembrane helix</keyword>
<feature type="transmembrane region" description="Helical" evidence="13">
    <location>
        <begin position="1746"/>
        <end position="1762"/>
    </location>
</feature>
<evidence type="ECO:0000259" key="14">
    <source>
        <dbReference type="PROSITE" id="PS50850"/>
    </source>
</evidence>
<feature type="transmembrane region" description="Helical" evidence="13">
    <location>
        <begin position="2044"/>
        <end position="2071"/>
    </location>
</feature>
<dbReference type="PROSITE" id="PS00216">
    <property type="entry name" value="SUGAR_TRANSPORT_1"/>
    <property type="match status" value="3"/>
</dbReference>
<feature type="transmembrane region" description="Helical" evidence="13">
    <location>
        <begin position="581"/>
        <end position="602"/>
    </location>
</feature>
<dbReference type="PANTHER" id="PTHR23500">
    <property type="entry name" value="SOLUTE CARRIER FAMILY 2, FACILITATED GLUCOSE TRANSPORTER"/>
    <property type="match status" value="1"/>
</dbReference>
<feature type="compositionally biased region" description="Basic residues" evidence="12">
    <location>
        <begin position="68"/>
        <end position="77"/>
    </location>
</feature>
<feature type="transmembrane region" description="Helical" evidence="13">
    <location>
        <begin position="1003"/>
        <end position="1025"/>
    </location>
</feature>
<feature type="transmembrane region" description="Helical" evidence="13">
    <location>
        <begin position="880"/>
        <end position="899"/>
    </location>
</feature>
<dbReference type="InterPro" id="IPR020846">
    <property type="entry name" value="MFS_dom"/>
</dbReference>
<dbReference type="eggNOG" id="KOG3491">
    <property type="taxonomic scope" value="Eukaryota"/>
</dbReference>
<feature type="transmembrane region" description="Helical" evidence="13">
    <location>
        <begin position="236"/>
        <end position="258"/>
    </location>
</feature>
<feature type="transmembrane region" description="Helical" evidence="13">
    <location>
        <begin position="1796"/>
        <end position="1812"/>
    </location>
</feature>
<keyword evidence="5" id="KW-0813">Transport</keyword>
<dbReference type="GO" id="GO:0015293">
    <property type="term" value="F:symporter activity"/>
    <property type="evidence" value="ECO:0007669"/>
    <property type="project" value="UniProtKB-KW"/>
</dbReference>
<feature type="transmembrane region" description="Helical" evidence="13">
    <location>
        <begin position="2004"/>
        <end position="2032"/>
    </location>
</feature>
<feature type="transmembrane region" description="Helical" evidence="13">
    <location>
        <begin position="1261"/>
        <end position="1281"/>
    </location>
</feature>
<feature type="transmembrane region" description="Helical" evidence="13">
    <location>
        <begin position="1531"/>
        <end position="1551"/>
    </location>
</feature>
<feature type="transmembrane region" description="Helical" evidence="13">
    <location>
        <begin position="1107"/>
        <end position="1127"/>
    </location>
</feature>
<keyword evidence="6" id="KW-0762">Sugar transport</keyword>
<dbReference type="Pfam" id="PF06624">
    <property type="entry name" value="RAMP4"/>
    <property type="match status" value="1"/>
</dbReference>
<evidence type="ECO:0000256" key="13">
    <source>
        <dbReference type="SAM" id="Phobius"/>
    </source>
</evidence>
<feature type="transmembrane region" description="Helical" evidence="13">
    <location>
        <begin position="814"/>
        <end position="834"/>
    </location>
</feature>
<dbReference type="Gene3D" id="1.20.1250.20">
    <property type="entry name" value="MFS general substrate transporter like domains"/>
    <property type="match status" value="4"/>
</dbReference>
<name>A0A0E0J4M5_ORYNI</name>
<evidence type="ECO:0000256" key="8">
    <source>
        <dbReference type="ARBA" id="ARBA00022824"/>
    </source>
</evidence>
<feature type="transmembrane region" description="Helical" evidence="13">
    <location>
        <begin position="1769"/>
        <end position="1790"/>
    </location>
</feature>
<organism evidence="15">
    <name type="scientific">Oryza nivara</name>
    <name type="common">Indian wild rice</name>
    <name type="synonym">Oryza sativa f. spontanea</name>
    <dbReference type="NCBI Taxonomy" id="4536"/>
    <lineage>
        <taxon>Eukaryota</taxon>
        <taxon>Viridiplantae</taxon>
        <taxon>Streptophyta</taxon>
        <taxon>Embryophyta</taxon>
        <taxon>Tracheophyta</taxon>
        <taxon>Spermatophyta</taxon>
        <taxon>Magnoliopsida</taxon>
        <taxon>Liliopsida</taxon>
        <taxon>Poales</taxon>
        <taxon>Poaceae</taxon>
        <taxon>BOP clade</taxon>
        <taxon>Oryzoideae</taxon>
        <taxon>Oryzeae</taxon>
        <taxon>Oryzinae</taxon>
        <taxon>Oryza</taxon>
    </lineage>
</organism>
<feature type="transmembrane region" description="Helical" evidence="13">
    <location>
        <begin position="1319"/>
        <end position="1337"/>
    </location>
</feature>
<dbReference type="PROSITE" id="PS50850">
    <property type="entry name" value="MFS"/>
    <property type="match status" value="4"/>
</dbReference>
<feature type="transmembrane region" description="Helical" evidence="13">
    <location>
        <begin position="1597"/>
        <end position="1621"/>
    </location>
</feature>
<feature type="transmembrane region" description="Helical" evidence="13">
    <location>
        <begin position="645"/>
        <end position="667"/>
    </location>
</feature>
<dbReference type="SUPFAM" id="SSF103473">
    <property type="entry name" value="MFS general substrate transporter"/>
    <property type="match status" value="4"/>
</dbReference>
<dbReference type="GO" id="GO:0015144">
    <property type="term" value="F:carbohydrate transmembrane transporter activity"/>
    <property type="evidence" value="ECO:0007669"/>
    <property type="project" value="InterPro"/>
</dbReference>
<reference evidence="15" key="1">
    <citation type="submission" date="2015-04" db="UniProtKB">
        <authorList>
            <consortium name="EnsemblPlants"/>
        </authorList>
    </citation>
    <scope>IDENTIFICATION</scope>
    <source>
        <strain evidence="15">SL10</strain>
    </source>
</reference>
<feature type="transmembrane region" description="Helical" evidence="13">
    <location>
        <begin position="1849"/>
        <end position="1869"/>
    </location>
</feature>
<accession>A0A0E0J4M5</accession>
<dbReference type="NCBIfam" id="TIGR00879">
    <property type="entry name" value="SP"/>
    <property type="match status" value="3"/>
</dbReference>
<feature type="transmembrane region" description="Helical" evidence="13">
    <location>
        <begin position="788"/>
        <end position="808"/>
    </location>
</feature>
<feature type="transmembrane region" description="Helical" evidence="13">
    <location>
        <begin position="1435"/>
        <end position="1460"/>
    </location>
</feature>
<feature type="transmembrane region" description="Helical" evidence="13">
    <location>
        <begin position="1973"/>
        <end position="1995"/>
    </location>
</feature>
<dbReference type="EnsemblPlants" id="ONIVA11G20660.1">
    <property type="protein sequence ID" value="ONIVA11G20660.1"/>
    <property type="gene ID" value="ONIVA11G20660"/>
</dbReference>
<feature type="transmembrane region" description="Helical" evidence="13">
    <location>
        <begin position="1472"/>
        <end position="1494"/>
    </location>
</feature>
<feature type="transmembrane region" description="Helical" evidence="13">
    <location>
        <begin position="1503"/>
        <end position="1525"/>
    </location>
</feature>
<evidence type="ECO:0000256" key="3">
    <source>
        <dbReference type="ARBA" id="ARBA00005500"/>
    </source>
</evidence>
<evidence type="ECO:0000256" key="10">
    <source>
        <dbReference type="ARBA" id="ARBA00022989"/>
    </source>
</evidence>
<keyword evidence="16" id="KW-1185">Reference proteome</keyword>
<feature type="transmembrane region" description="Helical" evidence="13">
    <location>
        <begin position="719"/>
        <end position="741"/>
    </location>
</feature>
<dbReference type="STRING" id="4536.A0A0E0J4M5"/>
<comment type="subcellular location">
    <subcellularLocation>
        <location evidence="2">Endoplasmic reticulum membrane</location>
        <topology evidence="2">Single-pass membrane protein</topology>
    </subcellularLocation>
    <subcellularLocation>
        <location evidence="1">Membrane</location>
        <topology evidence="1">Multi-pass membrane protein</topology>
    </subcellularLocation>
</comment>
<dbReference type="InterPro" id="IPR003663">
    <property type="entry name" value="Sugar/inositol_transpt"/>
</dbReference>
<feature type="transmembrane region" description="Helical" evidence="13">
    <location>
        <begin position="550"/>
        <end position="575"/>
    </location>
</feature>
<feature type="transmembrane region" description="Helical" evidence="13">
    <location>
        <begin position="1232"/>
        <end position="1254"/>
    </location>
</feature>
<feature type="transmembrane region" description="Helical" evidence="13">
    <location>
        <begin position="367"/>
        <end position="387"/>
    </location>
</feature>
<keyword evidence="8" id="KW-0256">Endoplasmic reticulum</keyword>
<feature type="region of interest" description="Disordered" evidence="12">
    <location>
        <begin position="117"/>
        <end position="147"/>
    </location>
</feature>
<feature type="transmembrane region" description="Helical" evidence="13">
    <location>
        <begin position="335"/>
        <end position="355"/>
    </location>
</feature>
<feature type="transmembrane region" description="Helical" evidence="13">
    <location>
        <begin position="1572"/>
        <end position="1591"/>
    </location>
</feature>
<proteinExistence type="inferred from homology"/>
<evidence type="ECO:0000256" key="4">
    <source>
        <dbReference type="ARBA" id="ARBA00010992"/>
    </source>
</evidence>
<comment type="similarity">
    <text evidence="4">Belongs to the major facilitator superfamily. Sugar transporter (TC 2.A.1.1) family.</text>
</comment>
<evidence type="ECO:0000256" key="7">
    <source>
        <dbReference type="ARBA" id="ARBA00022692"/>
    </source>
</evidence>
<dbReference type="InterPro" id="IPR005829">
    <property type="entry name" value="Sugar_transporter_CS"/>
</dbReference>
<feature type="transmembrane region" description="Helical" evidence="13">
    <location>
        <begin position="846"/>
        <end position="868"/>
    </location>
</feature>
<evidence type="ECO:0000313" key="16">
    <source>
        <dbReference type="Proteomes" id="UP000006591"/>
    </source>
</evidence>
<feature type="transmembrane region" description="Helical" evidence="13">
    <location>
        <begin position="1349"/>
        <end position="1372"/>
    </location>
</feature>
<feature type="transmembrane region" description="Helical" evidence="13">
    <location>
        <begin position="393"/>
        <end position="416"/>
    </location>
</feature>
<dbReference type="GO" id="GO:0005789">
    <property type="term" value="C:endoplasmic reticulum membrane"/>
    <property type="evidence" value="ECO:0007669"/>
    <property type="project" value="UniProtKB-SubCell"/>
</dbReference>
<keyword evidence="7 13" id="KW-0812">Transmembrane</keyword>
<dbReference type="InterPro" id="IPR010580">
    <property type="entry name" value="ER_stress-assoc"/>
</dbReference>
<feature type="transmembrane region" description="Helical" evidence="13">
    <location>
        <begin position="1287"/>
        <end position="1307"/>
    </location>
</feature>
<feature type="domain" description="Major facilitator superfamily (MFS) profile" evidence="14">
    <location>
        <begin position="723"/>
        <end position="1155"/>
    </location>
</feature>
<evidence type="ECO:0000256" key="2">
    <source>
        <dbReference type="ARBA" id="ARBA00004389"/>
    </source>
</evidence>
<dbReference type="InterPro" id="IPR005828">
    <property type="entry name" value="MFS_sugar_transport-like"/>
</dbReference>